<organism evidence="11 12">
    <name type="scientific">Candidatus Iainarchaeum sp</name>
    <dbReference type="NCBI Taxonomy" id="3101447"/>
    <lineage>
        <taxon>Archaea</taxon>
        <taxon>Candidatus Iainarchaeota</taxon>
        <taxon>Candidatus Iainarchaeia</taxon>
        <taxon>Candidatus Iainarchaeales</taxon>
        <taxon>Candidatus Iainarchaeaceae</taxon>
        <taxon>Candidatus Iainarchaeum</taxon>
    </lineage>
</organism>
<keyword evidence="8 9" id="KW-0560">Oxidoreductase</keyword>
<evidence type="ECO:0000313" key="11">
    <source>
        <dbReference type="EMBL" id="MBI4210598.1"/>
    </source>
</evidence>
<evidence type="ECO:0000313" key="12">
    <source>
        <dbReference type="Proteomes" id="UP000732298"/>
    </source>
</evidence>
<gene>
    <name evidence="9" type="primary">pyrD</name>
    <name evidence="11" type="ORF">HY544_03785</name>
</gene>
<dbReference type="PROSITE" id="PS00912">
    <property type="entry name" value="DHODEHASE_2"/>
    <property type="match status" value="1"/>
</dbReference>
<sequence length="305" mass="32506">MLETVLCGVPMRNPTRLASGIMGVNSGQLIRVARAGAGAVTMKSIGPHEREGHRNPTCIEWEHGLLNAVGLPTPGYMNYDEEFKELEALRESGVPLVASVYGSKWQEFREVAEYVSGKGPDIIELDISCPNTEWHDTQFACDPAISAKIVASVKEVTGKIPVVAKLTPAANSPAEVGKACEEAGADALCAGNTMPGMLIDIDARRPVLAFKKGGMSGPALKPVNLKMTYELHEKVDIPIIGEGGITTGRDALEYIMAGASVCGIGSAVWQRGPGVFSEVCSEISGWMKGNGYSKLEQLRGIAHER</sequence>
<dbReference type="NCBIfam" id="NF005574">
    <property type="entry name" value="PRK07259.1"/>
    <property type="match status" value="1"/>
</dbReference>
<feature type="active site" description="Nucleophile" evidence="9">
    <location>
        <position position="129"/>
    </location>
</feature>
<dbReference type="PANTHER" id="PTHR48109:SF1">
    <property type="entry name" value="DIHYDROOROTATE DEHYDROGENASE (FUMARATE)"/>
    <property type="match status" value="1"/>
</dbReference>
<dbReference type="EMBL" id="JACQPB010000038">
    <property type="protein sequence ID" value="MBI4210598.1"/>
    <property type="molecule type" value="Genomic_DNA"/>
</dbReference>
<dbReference type="PANTHER" id="PTHR48109">
    <property type="entry name" value="DIHYDROOROTATE DEHYDROGENASE (QUINONE), MITOCHONDRIAL-RELATED"/>
    <property type="match status" value="1"/>
</dbReference>
<feature type="binding site" evidence="9">
    <location>
        <position position="43"/>
    </location>
    <ligand>
        <name>substrate</name>
    </ligand>
</feature>
<feature type="binding site" evidence="9">
    <location>
        <begin position="43"/>
        <end position="44"/>
    </location>
    <ligand>
        <name>FMN</name>
        <dbReference type="ChEBI" id="CHEBI:58210"/>
    </ligand>
</feature>
<dbReference type="GO" id="GO:0005737">
    <property type="term" value="C:cytoplasm"/>
    <property type="evidence" value="ECO:0007669"/>
    <property type="project" value="UniProtKB-SubCell"/>
</dbReference>
<proteinExistence type="inferred from homology"/>
<protein>
    <recommendedName>
        <fullName evidence="9">Dihydroorotate dehydrogenase</fullName>
        <shortName evidence="9">DHOD</shortName>
        <shortName evidence="9">DHODase</shortName>
        <shortName evidence="9">DHOdehase</shortName>
        <ecNumber evidence="9">1.3.-.-</ecNumber>
    </recommendedName>
</protein>
<comment type="caution">
    <text evidence="11">The sequence shown here is derived from an EMBL/GenBank/DDBJ whole genome shotgun (WGS) entry which is preliminary data.</text>
</comment>
<dbReference type="InterPro" id="IPR049622">
    <property type="entry name" value="Dihydroorotate_DH_I"/>
</dbReference>
<comment type="caution">
    <text evidence="9">Lacks conserved residue(s) required for the propagation of feature annotation.</text>
</comment>
<evidence type="ECO:0000259" key="10">
    <source>
        <dbReference type="Pfam" id="PF01180"/>
    </source>
</evidence>
<accession>A0A8T3YNK8</accession>
<dbReference type="SUPFAM" id="SSF51395">
    <property type="entry name" value="FMN-linked oxidoreductases"/>
    <property type="match status" value="1"/>
</dbReference>
<evidence type="ECO:0000256" key="4">
    <source>
        <dbReference type="ARBA" id="ARBA00022490"/>
    </source>
</evidence>
<dbReference type="InterPro" id="IPR033888">
    <property type="entry name" value="DHOD_1B"/>
</dbReference>
<dbReference type="InterPro" id="IPR013785">
    <property type="entry name" value="Aldolase_TIM"/>
</dbReference>
<dbReference type="InterPro" id="IPR012135">
    <property type="entry name" value="Dihydroorotate_DH_1_2"/>
</dbReference>
<evidence type="ECO:0000256" key="5">
    <source>
        <dbReference type="ARBA" id="ARBA00022630"/>
    </source>
</evidence>
<evidence type="ECO:0000256" key="8">
    <source>
        <dbReference type="ARBA" id="ARBA00023002"/>
    </source>
</evidence>
<dbReference type="Proteomes" id="UP000732298">
    <property type="component" value="Unassembled WGS sequence"/>
</dbReference>
<comment type="cofactor">
    <cofactor evidence="9">
        <name>FMN</name>
        <dbReference type="ChEBI" id="CHEBI:58210"/>
    </cofactor>
    <text evidence="9">Binds 1 FMN per subunit.</text>
</comment>
<name>A0A8T3YNK8_9ARCH</name>
<evidence type="ECO:0000256" key="3">
    <source>
        <dbReference type="ARBA" id="ARBA00008008"/>
    </source>
</evidence>
<evidence type="ECO:0000256" key="1">
    <source>
        <dbReference type="ARBA" id="ARBA00004496"/>
    </source>
</evidence>
<keyword evidence="7 9" id="KW-0665">Pyrimidine biosynthesis</keyword>
<comment type="function">
    <text evidence="9">Catalyzes the conversion of dihydroorotate to orotate.</text>
</comment>
<comment type="catalytic activity">
    <reaction evidence="9">
        <text>(S)-dihydroorotate + A = orotate + AH2</text>
        <dbReference type="Rhea" id="RHEA:18073"/>
        <dbReference type="ChEBI" id="CHEBI:13193"/>
        <dbReference type="ChEBI" id="CHEBI:17499"/>
        <dbReference type="ChEBI" id="CHEBI:30839"/>
        <dbReference type="ChEBI" id="CHEBI:30864"/>
    </reaction>
</comment>
<dbReference type="GO" id="GO:0006207">
    <property type="term" value="P:'de novo' pyrimidine nucleobase biosynthetic process"/>
    <property type="evidence" value="ECO:0007669"/>
    <property type="project" value="InterPro"/>
</dbReference>
<feature type="binding site" evidence="9">
    <location>
        <begin position="67"/>
        <end position="71"/>
    </location>
    <ligand>
        <name>substrate</name>
    </ligand>
</feature>
<dbReference type="EC" id="1.3.-.-" evidence="9"/>
<evidence type="ECO:0000256" key="6">
    <source>
        <dbReference type="ARBA" id="ARBA00022643"/>
    </source>
</evidence>
<feature type="domain" description="Dihydroorotate dehydrogenase catalytic" evidence="10">
    <location>
        <begin position="1"/>
        <end position="285"/>
    </location>
</feature>
<feature type="binding site" evidence="9">
    <location>
        <position position="217"/>
    </location>
    <ligand>
        <name>FMN</name>
        <dbReference type="ChEBI" id="CHEBI:58210"/>
    </ligand>
</feature>
<dbReference type="PIRSF" id="PIRSF000164">
    <property type="entry name" value="DHO_oxidase"/>
    <property type="match status" value="1"/>
</dbReference>
<feature type="binding site" evidence="9">
    <location>
        <position position="19"/>
    </location>
    <ligand>
        <name>FMN</name>
        <dbReference type="ChEBI" id="CHEBI:58210"/>
    </ligand>
</feature>
<keyword evidence="5 9" id="KW-0285">Flavoprotein</keyword>
<dbReference type="InterPro" id="IPR024920">
    <property type="entry name" value="Dihydroorotate_DH_1"/>
</dbReference>
<dbReference type="InterPro" id="IPR001295">
    <property type="entry name" value="Dihydroorotate_DH_CS"/>
</dbReference>
<dbReference type="NCBIfam" id="TIGR01037">
    <property type="entry name" value="pyrD_sub1_fam"/>
    <property type="match status" value="1"/>
</dbReference>
<keyword evidence="6 9" id="KW-0288">FMN</keyword>
<comment type="subcellular location">
    <subcellularLocation>
        <location evidence="1 9">Cytoplasm</location>
    </subcellularLocation>
</comment>
<feature type="binding site" evidence="9">
    <location>
        <position position="165"/>
    </location>
    <ligand>
        <name>FMN</name>
        <dbReference type="ChEBI" id="CHEBI:58210"/>
    </ligand>
</feature>
<evidence type="ECO:0000256" key="2">
    <source>
        <dbReference type="ARBA" id="ARBA00004725"/>
    </source>
</evidence>
<dbReference type="GO" id="GO:0004152">
    <property type="term" value="F:dihydroorotate dehydrogenase activity"/>
    <property type="evidence" value="ECO:0007669"/>
    <property type="project" value="UniProtKB-UniRule"/>
</dbReference>
<dbReference type="Gene3D" id="3.20.20.70">
    <property type="entry name" value="Aldolase class I"/>
    <property type="match status" value="1"/>
</dbReference>
<dbReference type="PROSITE" id="PS00911">
    <property type="entry name" value="DHODEHASE_1"/>
    <property type="match status" value="1"/>
</dbReference>
<dbReference type="Pfam" id="PF01180">
    <property type="entry name" value="DHO_dh"/>
    <property type="match status" value="1"/>
</dbReference>
<dbReference type="GO" id="GO:0044205">
    <property type="term" value="P:'de novo' UMP biosynthetic process"/>
    <property type="evidence" value="ECO:0007669"/>
    <property type="project" value="UniProtKB-UniRule"/>
</dbReference>
<comment type="pathway">
    <text evidence="2 9">Pyrimidine metabolism; UMP biosynthesis via de novo pathway.</text>
</comment>
<feature type="binding site" evidence="9">
    <location>
        <begin position="265"/>
        <end position="266"/>
    </location>
    <ligand>
        <name>FMN</name>
        <dbReference type="ChEBI" id="CHEBI:58210"/>
    </ligand>
</feature>
<dbReference type="CDD" id="cd04740">
    <property type="entry name" value="DHOD_1B_like"/>
    <property type="match status" value="1"/>
</dbReference>
<comment type="similarity">
    <text evidence="3 9">Belongs to the dihydroorotate dehydrogenase family. Type 1 subfamily.</text>
</comment>
<reference evidence="11" key="1">
    <citation type="submission" date="2020-07" db="EMBL/GenBank/DDBJ databases">
        <title>Huge and variable diversity of episymbiotic CPR bacteria and DPANN archaea in groundwater ecosystems.</title>
        <authorList>
            <person name="He C.Y."/>
            <person name="Keren R."/>
            <person name="Whittaker M."/>
            <person name="Farag I.F."/>
            <person name="Doudna J."/>
            <person name="Cate J.H.D."/>
            <person name="Banfield J.F."/>
        </authorList>
    </citation>
    <scope>NUCLEOTIDE SEQUENCE</scope>
    <source>
        <strain evidence="11">NC_groundwater_1296_Ag_S-0.2um_52_80</strain>
    </source>
</reference>
<keyword evidence="4 9" id="KW-0963">Cytoplasm</keyword>
<evidence type="ECO:0000256" key="9">
    <source>
        <dbReference type="HAMAP-Rule" id="MF_00224"/>
    </source>
</evidence>
<feature type="binding site" evidence="9">
    <location>
        <begin position="192"/>
        <end position="193"/>
    </location>
    <ligand>
        <name>substrate</name>
    </ligand>
</feature>
<dbReference type="HAMAP" id="MF_00224">
    <property type="entry name" value="DHO_dh_type1"/>
    <property type="match status" value="1"/>
</dbReference>
<feature type="binding site" evidence="9">
    <location>
        <begin position="243"/>
        <end position="244"/>
    </location>
    <ligand>
        <name>FMN</name>
        <dbReference type="ChEBI" id="CHEBI:58210"/>
    </ligand>
</feature>
<dbReference type="AlphaFoldDB" id="A0A8T3YNK8"/>
<dbReference type="InterPro" id="IPR050074">
    <property type="entry name" value="DHO_dehydrogenase"/>
</dbReference>
<evidence type="ECO:0000256" key="7">
    <source>
        <dbReference type="ARBA" id="ARBA00022975"/>
    </source>
</evidence>
<dbReference type="InterPro" id="IPR005720">
    <property type="entry name" value="Dihydroorotate_DH_cat"/>
</dbReference>